<evidence type="ECO:0000256" key="1">
    <source>
        <dbReference type="SAM" id="MobiDB-lite"/>
    </source>
</evidence>
<evidence type="ECO:0000313" key="8">
    <source>
        <dbReference type="Proteomes" id="UP000029074"/>
    </source>
</evidence>
<reference evidence="6 8" key="2">
    <citation type="submission" date="2014-03" db="EMBL/GenBank/DDBJ databases">
        <title>Genomics of Bifidobacteria.</title>
        <authorList>
            <person name="Ventura M."/>
            <person name="Milani C."/>
            <person name="Lugli G.A."/>
        </authorList>
    </citation>
    <scope>NUCLEOTIDE SEQUENCE [LARGE SCALE GENOMIC DNA]</scope>
    <source>
        <strain evidence="6 8">LMG 11596</strain>
    </source>
</reference>
<dbReference type="EMBL" id="ABXB03000003">
    <property type="protein sequence ID" value="EFA22857.1"/>
    <property type="molecule type" value="Genomic_DNA"/>
</dbReference>
<keyword evidence="2" id="KW-0472">Membrane</keyword>
<organism evidence="5 7">
    <name type="scientific">Bifidobacterium gallicum DSM 20093 = LMG 11596</name>
    <dbReference type="NCBI Taxonomy" id="561180"/>
    <lineage>
        <taxon>Bacteria</taxon>
        <taxon>Bacillati</taxon>
        <taxon>Actinomycetota</taxon>
        <taxon>Actinomycetes</taxon>
        <taxon>Bifidobacteriales</taxon>
        <taxon>Bifidobacteriaceae</taxon>
        <taxon>Bifidobacterium</taxon>
    </lineage>
</organism>
<dbReference type="eggNOG" id="COG4907">
    <property type="taxonomic scope" value="Bacteria"/>
</dbReference>
<feature type="transmembrane region" description="Helical" evidence="2">
    <location>
        <begin position="573"/>
        <end position="592"/>
    </location>
</feature>
<dbReference type="OrthoDB" id="3223373at2"/>
<accession>D1NVK6</accession>
<proteinExistence type="predicted"/>
<dbReference type="InterPro" id="IPR048389">
    <property type="entry name" value="YciQ-like_C"/>
</dbReference>
<evidence type="ECO:0000313" key="6">
    <source>
        <dbReference type="EMBL" id="KFI59434.1"/>
    </source>
</evidence>
<dbReference type="AlphaFoldDB" id="D1NVK6"/>
<name>D1NVK6_9BIFI</name>
<keyword evidence="8" id="KW-1185">Reference proteome</keyword>
<feature type="transmembrane region" description="Helical" evidence="2">
    <location>
        <begin position="333"/>
        <end position="356"/>
    </location>
</feature>
<evidence type="ECO:0000259" key="4">
    <source>
        <dbReference type="Pfam" id="PF20990"/>
    </source>
</evidence>
<gene>
    <name evidence="6" type="ORF">BGLCM_0547</name>
    <name evidence="5" type="ORF">BIFGAL_03895</name>
</gene>
<feature type="compositionally biased region" description="Gly residues" evidence="1">
    <location>
        <begin position="766"/>
        <end position="787"/>
    </location>
</feature>
<feature type="domain" description="Predicted membrane protein YciQ-like C-terminal" evidence="4">
    <location>
        <begin position="371"/>
        <end position="691"/>
    </location>
</feature>
<dbReference type="Pfam" id="PF09972">
    <property type="entry name" value="DUF2207"/>
    <property type="match status" value="1"/>
</dbReference>
<evidence type="ECO:0000259" key="3">
    <source>
        <dbReference type="Pfam" id="PF09972"/>
    </source>
</evidence>
<dbReference type="EMBL" id="JGYW01000003">
    <property type="protein sequence ID" value="KFI59434.1"/>
    <property type="molecule type" value="Genomic_DNA"/>
</dbReference>
<dbReference type="STRING" id="561180.BIFGAL_03895"/>
<evidence type="ECO:0000313" key="5">
    <source>
        <dbReference type="EMBL" id="EFA22857.1"/>
    </source>
</evidence>
<dbReference type="RefSeq" id="WP_006295346.1">
    <property type="nucleotide sequence ID" value="NZ_ABXB03000003.1"/>
</dbReference>
<dbReference type="Pfam" id="PF20990">
    <property type="entry name" value="DUF2207_C"/>
    <property type="match status" value="1"/>
</dbReference>
<keyword evidence="2" id="KW-1133">Transmembrane helix</keyword>
<feature type="transmembrane region" description="Helical" evidence="2">
    <location>
        <begin position="546"/>
        <end position="567"/>
    </location>
</feature>
<sequence length="787" mass="84428">MGNLAKKIVWAIVATLIAAALTIGIGIGIGAAESDSQMKYNSLNYDVTVADNGDLRIVQDIDVRLDKRGSGDDAKPWRQLYQQYTLNTNNLLDITDISVENLTTGETYTQSEPVNAGNVYGGKWDTSYAKHWYIGDITNGDTLPTAYRPFDNADATYKADEPRKRKVELGWNIPKTMSAKSMKFRVSMTWRGTGTTYEDVTTFKWEPFGENNQMPMNNVSVNVHMPNVCTQDTGKENGGKAYGSSAERTGTNPLCRTWVHYSKQSTVTRSEDGTLTVSMNQVPTGTYLDVVAMFPSVAGHAAVRGEDRDAAASLIDSEGDEERTWYKHQRTKAIVTIVAWLVVFVGGLALTIPCVIKALRVRKYAEYLGGIEYWREPLHMTPAVAAQINQVLKSTSPGGVDKEMMGATMLSLISRKFIAVYPGPASMYAGIDMSRVHPAGLAQFAEQRLAMDPSMAKANTNTIVLLPPAYDMQALLTLSPSERTLLDMLQEASRLIGNLPVFDMNAMKHQFKKHAKKGAAAIAAFEDACRKELDASKALATVRGGVYAMGVIGMILGIISMMAFTLIDGMLALAFIIGIPVTFLGFLGVMLMPARVFTGQPDDWATAGGSGAAGVAGVAGSAGGADAAGALPKYVPDGPGQQMAGHVQGLRRYLLDFSDFSDRGVLDLMLWDQYLVFATAFGIADKAMAQLRQAYPQLSDQRWLDEHGYHSSNIYWSNRTYVAGSVFASMNISSGMSGFSDLGSALSSSMNSISNTISAANSSSSSGGGGSFGGSGGGSGGGSFGGR</sequence>
<evidence type="ECO:0000313" key="7">
    <source>
        <dbReference type="Proteomes" id="UP000003656"/>
    </source>
</evidence>
<reference evidence="5 7" key="1">
    <citation type="submission" date="2009-11" db="EMBL/GenBank/DDBJ databases">
        <authorList>
            <person name="Weinstock G."/>
            <person name="Sodergren E."/>
            <person name="Clifton S."/>
            <person name="Fulton L."/>
            <person name="Fulton B."/>
            <person name="Courtney L."/>
            <person name="Fronick C."/>
            <person name="Harrison M."/>
            <person name="Strong C."/>
            <person name="Farmer C."/>
            <person name="Delahaunty K."/>
            <person name="Markovic C."/>
            <person name="Hall O."/>
            <person name="Minx P."/>
            <person name="Tomlinson C."/>
            <person name="Mitreva M."/>
            <person name="Nelson J."/>
            <person name="Hou S."/>
            <person name="Wollam A."/>
            <person name="Pepin K.H."/>
            <person name="Johnson M."/>
            <person name="Bhonagiri V."/>
            <person name="Nash W.E."/>
            <person name="Warren W."/>
            <person name="Chinwalla A."/>
            <person name="Mardis E.R."/>
            <person name="Wilson R.K."/>
        </authorList>
    </citation>
    <scope>NUCLEOTIDE SEQUENCE [LARGE SCALE GENOMIC DNA]</scope>
    <source>
        <strain evidence="5 7">DSM 20093</strain>
    </source>
</reference>
<dbReference type="Proteomes" id="UP000003656">
    <property type="component" value="Unassembled WGS sequence"/>
</dbReference>
<evidence type="ECO:0008006" key="9">
    <source>
        <dbReference type="Google" id="ProtNLM"/>
    </source>
</evidence>
<feature type="region of interest" description="Disordered" evidence="1">
    <location>
        <begin position="763"/>
        <end position="787"/>
    </location>
</feature>
<feature type="transmembrane region" description="Helical" evidence="2">
    <location>
        <begin position="9"/>
        <end position="32"/>
    </location>
</feature>
<keyword evidence="2" id="KW-0812">Transmembrane</keyword>
<comment type="caution">
    <text evidence="5">The sequence shown here is derived from an EMBL/GenBank/DDBJ whole genome shotgun (WGS) entry which is preliminary data.</text>
</comment>
<feature type="domain" description="DUF2207" evidence="3">
    <location>
        <begin position="41"/>
        <end position="294"/>
    </location>
</feature>
<dbReference type="InterPro" id="IPR018702">
    <property type="entry name" value="DUF2207"/>
</dbReference>
<protein>
    <recommendedName>
        <fullName evidence="9">DUF2207 domain-containing protein</fullName>
    </recommendedName>
</protein>
<dbReference type="Proteomes" id="UP000029074">
    <property type="component" value="Unassembled WGS sequence"/>
</dbReference>
<evidence type="ECO:0000256" key="2">
    <source>
        <dbReference type="SAM" id="Phobius"/>
    </source>
</evidence>